<evidence type="ECO:0000313" key="11">
    <source>
        <dbReference type="Proteomes" id="UP000430202"/>
    </source>
</evidence>
<evidence type="ECO:0000256" key="3">
    <source>
        <dbReference type="ARBA" id="ARBA00022475"/>
    </source>
</evidence>
<proteinExistence type="inferred from homology"/>
<dbReference type="Gene3D" id="3.30.240.20">
    <property type="entry name" value="bsu07140 like domains"/>
    <property type="match status" value="1"/>
</dbReference>
<evidence type="ECO:0000256" key="1">
    <source>
        <dbReference type="ARBA" id="ARBA00004651"/>
    </source>
</evidence>
<dbReference type="GO" id="GO:0005886">
    <property type="term" value="C:plasma membrane"/>
    <property type="evidence" value="ECO:0007669"/>
    <property type="project" value="UniProtKB-SubCell"/>
</dbReference>
<evidence type="ECO:0000259" key="9">
    <source>
        <dbReference type="Pfam" id="PF20730"/>
    </source>
</evidence>
<evidence type="ECO:0000256" key="5">
    <source>
        <dbReference type="ARBA" id="ARBA00022989"/>
    </source>
</evidence>
<evidence type="ECO:0008006" key="12">
    <source>
        <dbReference type="Google" id="ProtNLM"/>
    </source>
</evidence>
<dbReference type="InterPro" id="IPR007353">
    <property type="entry name" value="DUF421"/>
</dbReference>
<evidence type="ECO:0000256" key="4">
    <source>
        <dbReference type="ARBA" id="ARBA00022692"/>
    </source>
</evidence>
<feature type="transmembrane region" description="Helical" evidence="7">
    <location>
        <begin position="44"/>
        <end position="61"/>
    </location>
</feature>
<keyword evidence="5 7" id="KW-1133">Transmembrane helix</keyword>
<dbReference type="AlphaFoldDB" id="A0A653W991"/>
<feature type="domain" description="YetF-like N-terminal transmembrane" evidence="9">
    <location>
        <begin position="14"/>
        <end position="86"/>
    </location>
</feature>
<feature type="transmembrane region" description="Helical" evidence="7">
    <location>
        <begin position="67"/>
        <end position="87"/>
    </location>
</feature>
<dbReference type="InterPro" id="IPR023090">
    <property type="entry name" value="UPF0702_alpha/beta_dom_sf"/>
</dbReference>
<reference evidence="10 11" key="1">
    <citation type="submission" date="2019-10" db="EMBL/GenBank/DDBJ databases">
        <authorList>
            <person name="Karimi E."/>
        </authorList>
    </citation>
    <scope>NUCLEOTIDE SEQUENCE [LARGE SCALE GENOMIC DNA]</scope>
    <source>
        <strain evidence="10">Maribacter sp. 151</strain>
    </source>
</reference>
<dbReference type="Proteomes" id="UP000430202">
    <property type="component" value="Unassembled WGS sequence"/>
</dbReference>
<comment type="similarity">
    <text evidence="2">Belongs to the UPF0702 family.</text>
</comment>
<feature type="domain" description="YetF C-terminal" evidence="8">
    <location>
        <begin position="90"/>
        <end position="159"/>
    </location>
</feature>
<dbReference type="RefSeq" id="WP_159303834.1">
    <property type="nucleotide sequence ID" value="NZ_LR733271.1"/>
</dbReference>
<keyword evidence="11" id="KW-1185">Reference proteome</keyword>
<dbReference type="Pfam" id="PF20730">
    <property type="entry name" value="YetF_N"/>
    <property type="match status" value="1"/>
</dbReference>
<evidence type="ECO:0000259" key="8">
    <source>
        <dbReference type="Pfam" id="PF04239"/>
    </source>
</evidence>
<evidence type="ECO:0000313" key="10">
    <source>
        <dbReference type="EMBL" id="VXC14585.1"/>
    </source>
</evidence>
<evidence type="ECO:0000256" key="6">
    <source>
        <dbReference type="ARBA" id="ARBA00023136"/>
    </source>
</evidence>
<feature type="transmembrane region" description="Helical" evidence="7">
    <location>
        <begin position="12"/>
        <end position="32"/>
    </location>
</feature>
<evidence type="ECO:0000256" key="7">
    <source>
        <dbReference type="SAM" id="Phobius"/>
    </source>
</evidence>
<dbReference type="Pfam" id="PF04239">
    <property type="entry name" value="DUF421"/>
    <property type="match status" value="1"/>
</dbReference>
<evidence type="ECO:0000256" key="2">
    <source>
        <dbReference type="ARBA" id="ARBA00006448"/>
    </source>
</evidence>
<dbReference type="InterPro" id="IPR048454">
    <property type="entry name" value="YetF_N"/>
</dbReference>
<accession>A0A653W991</accession>
<dbReference type="PANTHER" id="PTHR34582:SF6">
    <property type="entry name" value="UPF0702 TRANSMEMBRANE PROTEIN YCAP"/>
    <property type="match status" value="1"/>
</dbReference>
<keyword evidence="4 7" id="KW-0812">Transmembrane</keyword>
<dbReference type="EMBL" id="CABWLR010000006">
    <property type="protein sequence ID" value="VXC14585.1"/>
    <property type="molecule type" value="Genomic_DNA"/>
</dbReference>
<comment type="subcellular location">
    <subcellularLocation>
        <location evidence="1">Cell membrane</location>
        <topology evidence="1">Multi-pass membrane protein</topology>
    </subcellularLocation>
</comment>
<keyword evidence="6 7" id="KW-0472">Membrane</keyword>
<dbReference type="PANTHER" id="PTHR34582">
    <property type="entry name" value="UPF0702 TRANSMEMBRANE PROTEIN YCAP"/>
    <property type="match status" value="1"/>
</dbReference>
<name>A0A653W991_9FLAO</name>
<keyword evidence="3" id="KW-1003">Cell membrane</keyword>
<sequence length="173" mass="19200">MENWLYASSDIITKVIFTVLVIFTLIIVITRVSGLRTFAKMSSFDFASTIAIGSILASIVLNPDQSILKGAVALAVIILFQTIFSFAKRKSDWFNNLSTNKPMLLMENGKFLMNNLKKTNISANDVYAKLREANVKDKCEVLAVILESTGDISVIHEHKETPLSEEVLTGVQK</sequence>
<organism evidence="10 11">
    <name type="scientific">Maribacter litoralis</name>
    <dbReference type="NCBI Taxonomy" id="2059726"/>
    <lineage>
        <taxon>Bacteria</taxon>
        <taxon>Pseudomonadati</taxon>
        <taxon>Bacteroidota</taxon>
        <taxon>Flavobacteriia</taxon>
        <taxon>Flavobacteriales</taxon>
        <taxon>Flavobacteriaceae</taxon>
        <taxon>Maribacter</taxon>
    </lineage>
</organism>
<protein>
    <recommendedName>
        <fullName evidence="12">DUF421 domain-containing protein</fullName>
    </recommendedName>
</protein>
<gene>
    <name evidence="10" type="ORF">MARI151_60166</name>
</gene>